<protein>
    <submittedName>
        <fullName evidence="3">Uncharacterized protein</fullName>
    </submittedName>
</protein>
<evidence type="ECO:0000313" key="4">
    <source>
        <dbReference type="Proteomes" id="UP000199398"/>
    </source>
</evidence>
<feature type="region of interest" description="Disordered" evidence="1">
    <location>
        <begin position="115"/>
        <end position="138"/>
    </location>
</feature>
<organism evidence="3 4">
    <name type="scientific">Saccharopolyspora antimicrobica</name>
    <dbReference type="NCBI Taxonomy" id="455193"/>
    <lineage>
        <taxon>Bacteria</taxon>
        <taxon>Bacillati</taxon>
        <taxon>Actinomycetota</taxon>
        <taxon>Actinomycetes</taxon>
        <taxon>Pseudonocardiales</taxon>
        <taxon>Pseudonocardiaceae</taxon>
        <taxon>Saccharopolyspora</taxon>
    </lineage>
</organism>
<gene>
    <name evidence="2" type="ORF">ATL45_0636</name>
    <name evidence="3" type="ORF">SAMN05421805_11640</name>
</gene>
<dbReference type="AlphaFoldDB" id="A0A1I5HRA6"/>
<dbReference type="EMBL" id="RBXX01000002">
    <property type="protein sequence ID" value="RKT82390.1"/>
    <property type="molecule type" value="Genomic_DNA"/>
</dbReference>
<keyword evidence="5" id="KW-1185">Reference proteome</keyword>
<evidence type="ECO:0000313" key="5">
    <source>
        <dbReference type="Proteomes" id="UP000270697"/>
    </source>
</evidence>
<reference evidence="2 5" key="2">
    <citation type="submission" date="2018-10" db="EMBL/GenBank/DDBJ databases">
        <title>Sequencing the genomes of 1000 actinobacteria strains.</title>
        <authorList>
            <person name="Klenk H.-P."/>
        </authorList>
    </citation>
    <scope>NUCLEOTIDE SEQUENCE [LARGE SCALE GENOMIC DNA]</scope>
    <source>
        <strain evidence="2 5">DSM 45119</strain>
    </source>
</reference>
<reference evidence="3 4" key="1">
    <citation type="submission" date="2016-10" db="EMBL/GenBank/DDBJ databases">
        <authorList>
            <person name="de Groot N.N."/>
        </authorList>
    </citation>
    <scope>NUCLEOTIDE SEQUENCE [LARGE SCALE GENOMIC DNA]</scope>
    <source>
        <strain evidence="3 4">CPCC 201259</strain>
    </source>
</reference>
<sequence length="138" mass="15213">MPDEHLTEIRFGIYATPDDAARITEGCGAVLRESGVAHELSLTGPERTASAEDMPLTEVYDELPEQWRLQHSATDPGSRRIHEIRIGLATGHPESAPIRDALTRVICPDPEHPSPCPIPWSSSSEAAGERQYGHLLRR</sequence>
<proteinExistence type="predicted"/>
<evidence type="ECO:0000313" key="3">
    <source>
        <dbReference type="EMBL" id="SFO50341.1"/>
    </source>
</evidence>
<dbReference type="Proteomes" id="UP000199398">
    <property type="component" value="Unassembled WGS sequence"/>
</dbReference>
<dbReference type="STRING" id="455193.SAMN05421805_11640"/>
<dbReference type="Proteomes" id="UP000270697">
    <property type="component" value="Unassembled WGS sequence"/>
</dbReference>
<dbReference type="RefSeq" id="WP_143121735.1">
    <property type="nucleotide sequence ID" value="NZ_FOUP01000016.1"/>
</dbReference>
<evidence type="ECO:0000256" key="1">
    <source>
        <dbReference type="SAM" id="MobiDB-lite"/>
    </source>
</evidence>
<evidence type="ECO:0000313" key="2">
    <source>
        <dbReference type="EMBL" id="RKT82390.1"/>
    </source>
</evidence>
<accession>A0A1I5HRA6</accession>
<dbReference type="OrthoDB" id="4311068at2"/>
<dbReference type="EMBL" id="FOUP01000016">
    <property type="protein sequence ID" value="SFO50341.1"/>
    <property type="molecule type" value="Genomic_DNA"/>
</dbReference>
<name>A0A1I5HRA6_9PSEU</name>